<accession>A0A919JWA9</accession>
<keyword evidence="2" id="KW-0732">Signal</keyword>
<feature type="signal peptide" evidence="2">
    <location>
        <begin position="1"/>
        <end position="26"/>
    </location>
</feature>
<dbReference type="Proteomes" id="UP000636960">
    <property type="component" value="Unassembled WGS sequence"/>
</dbReference>
<feature type="transmembrane region" description="Helical" evidence="1">
    <location>
        <begin position="414"/>
        <end position="432"/>
    </location>
</feature>
<feature type="transmembrane region" description="Helical" evidence="1">
    <location>
        <begin position="571"/>
        <end position="595"/>
    </location>
</feature>
<feature type="transmembrane region" description="Helical" evidence="1">
    <location>
        <begin position="647"/>
        <end position="670"/>
    </location>
</feature>
<feature type="transmembrane region" description="Helical" evidence="1">
    <location>
        <begin position="463"/>
        <end position="482"/>
    </location>
</feature>
<dbReference type="InterPro" id="IPR007111">
    <property type="entry name" value="NACHT_NTPase"/>
</dbReference>
<dbReference type="Gene3D" id="3.40.50.300">
    <property type="entry name" value="P-loop containing nucleotide triphosphate hydrolases"/>
    <property type="match status" value="1"/>
</dbReference>
<gene>
    <name evidence="4" type="ORF">Ari01nite_22340</name>
</gene>
<sequence>MRRSKQAVSTALAVAALAAVTYVLTAEDLDTADQLSGVLTLLLVLGTSLFGLFTRTPEPQSVSGVRDRLGDQIDAQCGPLASNGGIYQHYFLPPRLCPAGSAVPLRSGRAAAWDAEQYQRAITDVFGRCARRVVVLGASGSGKSTLALMLALGLRRADRRALPLLLSLNSWNVEDESFRSWLDRQLTLTYRATEALGDDRIRQLVYGDDVLFILDGLDRLGETDLDRAVAQINEAIPLDRPLVVLSRPARRNDLGALVRSPGDVLHLRTAPGSAVRGYLQFVAAREPRMAGWDVVTKDRRGAARAVHELLRSPLLLDIALRVYRTREQVVLLHDQARTRTPQEARNKLLDDYLATLPPRMRTRLAYVAYRLGQFKVRSIAWWRAPAAVPSRVLAAGAAVSLLPAYRLALVMPAGLTRGLAIGTFTGVLLGVVRARRLRRAAGPAGLTALLIVAGVGFGNAAPAVAVADAVQIPLAVLLIVVGKDALIKRASTGRAVLAVAAAGGVPAAAVSGLNLLLPQVVAHRSFAGTWIAISFGVGVAVLSARLLVPLDRAHRPSRVTLRSRGSRLGNPLPHVAVAVAAATTVGIAGGVVGLLRDGPAYGATLAVFFGLVAGIPIGVAGGLLRWLNQPTVRHVVATPLHTLRSDWLATAGCLVTVGLVSSGSIALVLGPLRQLTGPLGQPVLIRPMHGLLFGTTIGLVLACYYNAAPGFLMAVCWFRLRGRLPARLMSFLRDAEAAGLLRQAGAVYEFRHEEVRVRLAWHHGQAGRILKPVAGDQGVSVRC</sequence>
<feature type="transmembrane region" description="Helical" evidence="1">
    <location>
        <begin position="494"/>
        <end position="517"/>
    </location>
</feature>
<dbReference type="InterPro" id="IPR027417">
    <property type="entry name" value="P-loop_NTPase"/>
</dbReference>
<feature type="transmembrane region" description="Helical" evidence="1">
    <location>
        <begin position="529"/>
        <end position="550"/>
    </location>
</feature>
<reference evidence="4" key="1">
    <citation type="submission" date="2021-01" db="EMBL/GenBank/DDBJ databases">
        <title>Whole genome shotgun sequence of Actinoplanes rishiriensis NBRC 108556.</title>
        <authorList>
            <person name="Komaki H."/>
            <person name="Tamura T."/>
        </authorList>
    </citation>
    <scope>NUCLEOTIDE SEQUENCE</scope>
    <source>
        <strain evidence="4">NBRC 108556</strain>
    </source>
</reference>
<dbReference type="RefSeq" id="WP_203781084.1">
    <property type="nucleotide sequence ID" value="NZ_BOMV01000018.1"/>
</dbReference>
<dbReference type="EMBL" id="BOMV01000018">
    <property type="protein sequence ID" value="GIE94769.1"/>
    <property type="molecule type" value="Genomic_DNA"/>
</dbReference>
<dbReference type="SUPFAM" id="SSF52540">
    <property type="entry name" value="P-loop containing nucleoside triphosphate hydrolases"/>
    <property type="match status" value="1"/>
</dbReference>
<dbReference type="Pfam" id="PF05729">
    <property type="entry name" value="NACHT"/>
    <property type="match status" value="1"/>
</dbReference>
<evidence type="ECO:0000256" key="1">
    <source>
        <dbReference type="SAM" id="Phobius"/>
    </source>
</evidence>
<evidence type="ECO:0000313" key="5">
    <source>
        <dbReference type="Proteomes" id="UP000636960"/>
    </source>
</evidence>
<name>A0A919JWA9_9ACTN</name>
<keyword evidence="1" id="KW-1133">Transmembrane helix</keyword>
<evidence type="ECO:0000256" key="2">
    <source>
        <dbReference type="SAM" id="SignalP"/>
    </source>
</evidence>
<keyword evidence="1" id="KW-0812">Transmembrane</keyword>
<feature type="transmembrane region" description="Helical" evidence="1">
    <location>
        <begin position="439"/>
        <end position="457"/>
    </location>
</feature>
<feature type="domain" description="NACHT" evidence="3">
    <location>
        <begin position="131"/>
        <end position="220"/>
    </location>
</feature>
<comment type="caution">
    <text evidence="4">The sequence shown here is derived from an EMBL/GenBank/DDBJ whole genome shotgun (WGS) entry which is preliminary data.</text>
</comment>
<organism evidence="4 5">
    <name type="scientific">Paractinoplanes rishiriensis</name>
    <dbReference type="NCBI Taxonomy" id="1050105"/>
    <lineage>
        <taxon>Bacteria</taxon>
        <taxon>Bacillati</taxon>
        <taxon>Actinomycetota</taxon>
        <taxon>Actinomycetes</taxon>
        <taxon>Micromonosporales</taxon>
        <taxon>Micromonosporaceae</taxon>
        <taxon>Paractinoplanes</taxon>
    </lineage>
</organism>
<dbReference type="PROSITE" id="PS50837">
    <property type="entry name" value="NACHT"/>
    <property type="match status" value="1"/>
</dbReference>
<feature type="transmembrane region" description="Helical" evidence="1">
    <location>
        <begin position="35"/>
        <end position="53"/>
    </location>
</feature>
<keyword evidence="5" id="KW-1185">Reference proteome</keyword>
<evidence type="ECO:0000259" key="3">
    <source>
        <dbReference type="PROSITE" id="PS50837"/>
    </source>
</evidence>
<evidence type="ECO:0000313" key="4">
    <source>
        <dbReference type="EMBL" id="GIE94769.1"/>
    </source>
</evidence>
<protein>
    <submittedName>
        <fullName evidence="4">NACHT domain-containing protein</fullName>
    </submittedName>
</protein>
<feature type="transmembrane region" description="Helical" evidence="1">
    <location>
        <begin position="690"/>
        <end position="720"/>
    </location>
</feature>
<dbReference type="AlphaFoldDB" id="A0A919JWA9"/>
<feature type="transmembrane region" description="Helical" evidence="1">
    <location>
        <begin position="601"/>
        <end position="627"/>
    </location>
</feature>
<keyword evidence="1" id="KW-0472">Membrane</keyword>
<feature type="chain" id="PRO_5038578063" evidence="2">
    <location>
        <begin position="27"/>
        <end position="783"/>
    </location>
</feature>
<proteinExistence type="predicted"/>